<gene>
    <name evidence="1" type="ORF">CWM47_23170</name>
</gene>
<sequence>MRTLHTFIFALLFVLFLVSSIQASAPKFPWKAGHLELWDNTTLEGDLSYNWAAEMVSLRQENGRIRTFSANQVARFAWFDYSVHKLRNFVSLVKPLDKGRTNQVFYEVCMDGSLTVIRRMRQSHGFLKRWFSHPSHATDQPVMAQNTDHFDYFVYDAGQLLNLNRYYQDIYTPLMTAYDRELHHYVQTHNINDRALPGRLVVISRYNWLVQSDTKAASNKGVANAPN</sequence>
<organism evidence="1 2">
    <name type="scientific">Spirosoma pollinicola</name>
    <dbReference type="NCBI Taxonomy" id="2057025"/>
    <lineage>
        <taxon>Bacteria</taxon>
        <taxon>Pseudomonadati</taxon>
        <taxon>Bacteroidota</taxon>
        <taxon>Cytophagia</taxon>
        <taxon>Cytophagales</taxon>
        <taxon>Cytophagaceae</taxon>
        <taxon>Spirosoma</taxon>
    </lineage>
</organism>
<evidence type="ECO:0000313" key="2">
    <source>
        <dbReference type="Proteomes" id="UP000232883"/>
    </source>
</evidence>
<reference evidence="1 2" key="1">
    <citation type="submission" date="2017-11" db="EMBL/GenBank/DDBJ databases">
        <title>Taxonomic description and genome sequences of Spirosoma HA7 sp. nov., isolated from pollen microhabitat of Corylus avellana.</title>
        <authorList>
            <person name="Ambika Manirajan B."/>
            <person name="Suarez C."/>
            <person name="Ratering S."/>
            <person name="Geissler-Plaum R."/>
            <person name="Cardinale M."/>
            <person name="Sylvia S."/>
        </authorList>
    </citation>
    <scope>NUCLEOTIDE SEQUENCE [LARGE SCALE GENOMIC DNA]</scope>
    <source>
        <strain evidence="1 2">HA7</strain>
    </source>
</reference>
<protein>
    <submittedName>
        <fullName evidence="1">Uncharacterized protein</fullName>
    </submittedName>
</protein>
<accession>A0A2K8Z3R7</accession>
<dbReference type="OrthoDB" id="949997at2"/>
<dbReference type="KEGG" id="spir:CWM47_23170"/>
<evidence type="ECO:0000313" key="1">
    <source>
        <dbReference type="EMBL" id="AUD04491.1"/>
    </source>
</evidence>
<dbReference type="RefSeq" id="WP_100990556.1">
    <property type="nucleotide sequence ID" value="NZ_CP025096.1"/>
</dbReference>
<dbReference type="EMBL" id="CP025096">
    <property type="protein sequence ID" value="AUD04491.1"/>
    <property type="molecule type" value="Genomic_DNA"/>
</dbReference>
<name>A0A2K8Z3R7_9BACT</name>
<keyword evidence="2" id="KW-1185">Reference proteome</keyword>
<dbReference type="Proteomes" id="UP000232883">
    <property type="component" value="Chromosome"/>
</dbReference>
<proteinExistence type="predicted"/>
<dbReference type="AlphaFoldDB" id="A0A2K8Z3R7"/>